<evidence type="ECO:0000256" key="1">
    <source>
        <dbReference type="ARBA" id="ARBA00003143"/>
    </source>
</evidence>
<evidence type="ECO:0000259" key="6">
    <source>
        <dbReference type="SMART" id="SM00198"/>
    </source>
</evidence>
<comment type="function">
    <text evidence="1">Probably involved in the defense reaction of plants against pathogens.</text>
</comment>
<keyword evidence="4" id="KW-1015">Disulfide bond</keyword>
<dbReference type="SUPFAM" id="SSF55797">
    <property type="entry name" value="PR-1-like"/>
    <property type="match status" value="1"/>
</dbReference>
<dbReference type="Proteomes" id="UP001085076">
    <property type="component" value="Miscellaneous, Linkage group lg09"/>
</dbReference>
<reference evidence="7" key="2">
    <citation type="journal article" date="2022" name="Hortic Res">
        <title>The genome of Dioscorea zingiberensis sheds light on the biosynthesis, origin and evolution of the medicinally important diosgenin saponins.</title>
        <authorList>
            <person name="Li Y."/>
            <person name="Tan C."/>
            <person name="Li Z."/>
            <person name="Guo J."/>
            <person name="Li S."/>
            <person name="Chen X."/>
            <person name="Wang C."/>
            <person name="Dai X."/>
            <person name="Yang H."/>
            <person name="Song W."/>
            <person name="Hou L."/>
            <person name="Xu J."/>
            <person name="Tong Z."/>
            <person name="Xu A."/>
            <person name="Yuan X."/>
            <person name="Wang W."/>
            <person name="Yang Q."/>
            <person name="Chen L."/>
            <person name="Sun Z."/>
            <person name="Wang K."/>
            <person name="Pan B."/>
            <person name="Chen J."/>
            <person name="Bao Y."/>
            <person name="Liu F."/>
            <person name="Qi X."/>
            <person name="Gang D.R."/>
            <person name="Wen J."/>
            <person name="Li J."/>
        </authorList>
    </citation>
    <scope>NUCLEOTIDE SEQUENCE</scope>
    <source>
        <strain evidence="7">Dzin_1.0</strain>
    </source>
</reference>
<sequence>MAGKTLAQNSPEDYIRGHNLARNAVGVGPVMWDESVAAYAREYANKRIGDCRLIHSKGPYGENLFWGSWTGFTGVDAVNAWASEKQYYNYTSNSCRPGQMCGHYTQIVWRSSTKIGCASLRCNNGGIFIICNYKPAGNVIGRRANTAATAVATGIPKSKEARRMVCESSAFADAKVISLDKRLKFVNRTEIAFKIRELRDLIVTHVGKRMVIGDLK</sequence>
<keyword evidence="8" id="KW-1185">Reference proteome</keyword>
<dbReference type="GO" id="GO:0098542">
    <property type="term" value="P:defense response to other organism"/>
    <property type="evidence" value="ECO:0007669"/>
    <property type="project" value="UniProtKB-ARBA"/>
</dbReference>
<dbReference type="PANTHER" id="PTHR10334">
    <property type="entry name" value="CYSTEINE-RICH SECRETORY PROTEIN-RELATED"/>
    <property type="match status" value="1"/>
</dbReference>
<dbReference type="Pfam" id="PF00188">
    <property type="entry name" value="CAP"/>
    <property type="match status" value="1"/>
</dbReference>
<feature type="domain" description="SCP" evidence="6">
    <location>
        <begin position="9"/>
        <end position="141"/>
    </location>
</feature>
<dbReference type="PRINTS" id="PR00838">
    <property type="entry name" value="V5ALLERGEN"/>
</dbReference>
<dbReference type="OrthoDB" id="337038at2759"/>
<evidence type="ECO:0000256" key="3">
    <source>
        <dbReference type="ARBA" id="ARBA00022729"/>
    </source>
</evidence>
<dbReference type="InterPro" id="IPR035940">
    <property type="entry name" value="CAP_sf"/>
</dbReference>
<evidence type="ECO:0000256" key="5">
    <source>
        <dbReference type="ARBA" id="ARBA00023265"/>
    </source>
</evidence>
<evidence type="ECO:0000313" key="7">
    <source>
        <dbReference type="EMBL" id="KAJ0963341.1"/>
    </source>
</evidence>
<organism evidence="7 8">
    <name type="scientific">Dioscorea zingiberensis</name>
    <dbReference type="NCBI Taxonomy" id="325984"/>
    <lineage>
        <taxon>Eukaryota</taxon>
        <taxon>Viridiplantae</taxon>
        <taxon>Streptophyta</taxon>
        <taxon>Embryophyta</taxon>
        <taxon>Tracheophyta</taxon>
        <taxon>Spermatophyta</taxon>
        <taxon>Magnoliopsida</taxon>
        <taxon>Liliopsida</taxon>
        <taxon>Dioscoreales</taxon>
        <taxon>Dioscoreaceae</taxon>
        <taxon>Dioscorea</taxon>
    </lineage>
</organism>
<dbReference type="InterPro" id="IPR002413">
    <property type="entry name" value="V5_allergen-like"/>
</dbReference>
<keyword evidence="5" id="KW-0611">Plant defense</keyword>
<dbReference type="InterPro" id="IPR001283">
    <property type="entry name" value="CRISP-related"/>
</dbReference>
<dbReference type="Gene3D" id="3.40.33.10">
    <property type="entry name" value="CAP"/>
    <property type="match status" value="1"/>
</dbReference>
<name>A0A9D5BZ55_9LILI</name>
<keyword evidence="3" id="KW-0732">Signal</keyword>
<dbReference type="InterPro" id="IPR014044">
    <property type="entry name" value="CAP_dom"/>
</dbReference>
<dbReference type="AlphaFoldDB" id="A0A9D5BZ55"/>
<evidence type="ECO:0000313" key="8">
    <source>
        <dbReference type="Proteomes" id="UP001085076"/>
    </source>
</evidence>
<dbReference type="FunFam" id="3.40.33.10:FF:000006">
    <property type="entry name" value="Putative pathogenesis-related protein 1"/>
    <property type="match status" value="1"/>
</dbReference>
<dbReference type="PROSITE" id="PS01010">
    <property type="entry name" value="CRISP_2"/>
    <property type="match status" value="1"/>
</dbReference>
<dbReference type="CDD" id="cd05381">
    <property type="entry name" value="CAP_PR-1"/>
    <property type="match status" value="1"/>
</dbReference>
<dbReference type="PRINTS" id="PR00837">
    <property type="entry name" value="V5TPXLIKE"/>
</dbReference>
<dbReference type="InterPro" id="IPR018244">
    <property type="entry name" value="Allrgn_V5/Tpx1_CS"/>
</dbReference>
<dbReference type="PROSITE" id="PS01009">
    <property type="entry name" value="CRISP_1"/>
    <property type="match status" value="1"/>
</dbReference>
<accession>A0A9D5BZ55</accession>
<reference evidence="7" key="1">
    <citation type="submission" date="2021-03" db="EMBL/GenBank/DDBJ databases">
        <authorList>
            <person name="Li Z."/>
            <person name="Yang C."/>
        </authorList>
    </citation>
    <scope>NUCLEOTIDE SEQUENCE</scope>
    <source>
        <strain evidence="7">Dzin_1.0</strain>
        <tissue evidence="7">Leaf</tissue>
    </source>
</reference>
<protein>
    <recommendedName>
        <fullName evidence="6">SCP domain-containing protein</fullName>
    </recommendedName>
</protein>
<proteinExistence type="inferred from homology"/>
<dbReference type="GO" id="GO:0005576">
    <property type="term" value="C:extracellular region"/>
    <property type="evidence" value="ECO:0007669"/>
    <property type="project" value="InterPro"/>
</dbReference>
<evidence type="ECO:0000256" key="2">
    <source>
        <dbReference type="ARBA" id="ARBA00009923"/>
    </source>
</evidence>
<gene>
    <name evidence="7" type="ORF">J5N97_028463</name>
</gene>
<keyword evidence="5" id="KW-0568">Pathogenesis-related protein</keyword>
<dbReference type="EMBL" id="JAGGNH010000009">
    <property type="protein sequence ID" value="KAJ0963341.1"/>
    <property type="molecule type" value="Genomic_DNA"/>
</dbReference>
<evidence type="ECO:0000256" key="4">
    <source>
        <dbReference type="ARBA" id="ARBA00023157"/>
    </source>
</evidence>
<dbReference type="SMART" id="SM00198">
    <property type="entry name" value="SCP"/>
    <property type="match status" value="1"/>
</dbReference>
<comment type="similarity">
    <text evidence="2">Belongs to the CRISP family.</text>
</comment>
<comment type="caution">
    <text evidence="7">The sequence shown here is derived from an EMBL/GenBank/DDBJ whole genome shotgun (WGS) entry which is preliminary data.</text>
</comment>